<feature type="repeat" description="WD" evidence="3">
    <location>
        <begin position="216"/>
        <end position="250"/>
    </location>
</feature>
<dbReference type="Proteomes" id="UP001488838">
    <property type="component" value="Unassembled WGS sequence"/>
</dbReference>
<evidence type="ECO:0000313" key="8">
    <source>
        <dbReference type="Proteomes" id="UP001488838"/>
    </source>
</evidence>
<dbReference type="InterPro" id="IPR020472">
    <property type="entry name" value="WD40_PAC1"/>
</dbReference>
<dbReference type="InterPro" id="IPR019775">
    <property type="entry name" value="WD40_repeat_CS"/>
</dbReference>
<sequence length="478" mass="53497">MELPQMPELMGLSLLVGLLALVATAAVARGWLRTEEDKANPPVRQKANESKKSGSKKQKQNQRVRKEKPQQHTFTHRLLAAALKVLGTPGYCDGETLLTSHSELGRGDLDPREENLEIQSHSGNISCMDFSSNGKYLATCADDRTVRIWSTKDFLQREHRSMRANVELDHATLVRFSPDCRAFIVWLANGDTLRVFKMTKREDGSFTFTATPEDFPKKHKAPIVNIGIADTGKFIMTASSDTTVLIWNLKGQVLSTINTNQMNNAHAVISPCSRFVGSCGFTPDVKVWEICFGKKGEFQEVLRAFELKGHSASVHFFAFSNDSRRMASVSKDGTWKLWDTDVEYKKQQDPYLLRTGRFEEACTMPCRLALSPDTHVLALASGTSIHLFNTRRGEKEECFESVHGECIADLTFDITGRFLASCGDRAVRLFHNTPGHRAVVEEMQGLLKRASSESTRQRLQQQLTQAQEALKSLGALKK</sequence>
<dbReference type="InterPro" id="IPR036322">
    <property type="entry name" value="WD40_repeat_dom_sf"/>
</dbReference>
<organism evidence="7 8">
    <name type="scientific">Myodes glareolus</name>
    <name type="common">Bank vole</name>
    <name type="synonym">Clethrionomys glareolus</name>
    <dbReference type="NCBI Taxonomy" id="447135"/>
    <lineage>
        <taxon>Eukaryota</taxon>
        <taxon>Metazoa</taxon>
        <taxon>Chordata</taxon>
        <taxon>Craniata</taxon>
        <taxon>Vertebrata</taxon>
        <taxon>Euteleostomi</taxon>
        <taxon>Mammalia</taxon>
        <taxon>Eutheria</taxon>
        <taxon>Euarchontoglires</taxon>
        <taxon>Glires</taxon>
        <taxon>Rodentia</taxon>
        <taxon>Myomorpha</taxon>
        <taxon>Muroidea</taxon>
        <taxon>Cricetidae</taxon>
        <taxon>Arvicolinae</taxon>
        <taxon>Myodes</taxon>
    </lineage>
</organism>
<dbReference type="Gene3D" id="2.130.10.10">
    <property type="entry name" value="YVTN repeat-like/Quinoprotein amine dehydrogenase"/>
    <property type="match status" value="3"/>
</dbReference>
<dbReference type="Pfam" id="PF00400">
    <property type="entry name" value="WD40"/>
    <property type="match status" value="4"/>
</dbReference>
<feature type="region of interest" description="Disordered" evidence="5">
    <location>
        <begin position="37"/>
        <end position="72"/>
    </location>
</feature>
<dbReference type="PROSITE" id="PS50082">
    <property type="entry name" value="WD_REPEATS_2"/>
    <property type="match status" value="3"/>
</dbReference>
<evidence type="ECO:0000313" key="7">
    <source>
        <dbReference type="EMBL" id="KAK7829201.1"/>
    </source>
</evidence>
<dbReference type="SMART" id="SM00320">
    <property type="entry name" value="WD40"/>
    <property type="match status" value="5"/>
</dbReference>
<protein>
    <recommendedName>
        <fullName evidence="9">Transducin beta-like protein 2</fullName>
    </recommendedName>
</protein>
<evidence type="ECO:0000256" key="2">
    <source>
        <dbReference type="ARBA" id="ARBA00022737"/>
    </source>
</evidence>
<keyword evidence="2" id="KW-0677">Repeat</keyword>
<feature type="chain" id="PRO_5043956790" description="Transducin beta-like protein 2" evidence="6">
    <location>
        <begin position="31"/>
        <end position="478"/>
    </location>
</feature>
<dbReference type="GO" id="GO:0005783">
    <property type="term" value="C:endoplasmic reticulum"/>
    <property type="evidence" value="ECO:0007669"/>
    <property type="project" value="TreeGrafter"/>
</dbReference>
<dbReference type="AlphaFoldDB" id="A0AAW0JSF4"/>
<proteinExistence type="predicted"/>
<dbReference type="PANTHER" id="PTHR44321">
    <property type="entry name" value="TRANSDUCIN BETA-LIKE PROTEIN 2"/>
    <property type="match status" value="1"/>
</dbReference>
<keyword evidence="1 3" id="KW-0853">WD repeat</keyword>
<dbReference type="GO" id="GO:0030968">
    <property type="term" value="P:endoplasmic reticulum unfolded protein response"/>
    <property type="evidence" value="ECO:0007669"/>
    <property type="project" value="TreeGrafter"/>
</dbReference>
<dbReference type="PROSITE" id="PS50294">
    <property type="entry name" value="WD_REPEATS_REGION"/>
    <property type="match status" value="3"/>
</dbReference>
<keyword evidence="4" id="KW-0175">Coiled coil</keyword>
<evidence type="ECO:0000256" key="5">
    <source>
        <dbReference type="SAM" id="MobiDB-lite"/>
    </source>
</evidence>
<dbReference type="EMBL" id="JBBHLL010000022">
    <property type="protein sequence ID" value="KAK7829201.1"/>
    <property type="molecule type" value="Genomic_DNA"/>
</dbReference>
<name>A0AAW0JSF4_MYOGA</name>
<dbReference type="FunFam" id="2.130.10.10:FF:000574">
    <property type="entry name" value="Transducin beta like 2"/>
    <property type="match status" value="1"/>
</dbReference>
<feature type="repeat" description="WD" evidence="3">
    <location>
        <begin position="118"/>
        <end position="150"/>
    </location>
</feature>
<evidence type="ECO:0000256" key="4">
    <source>
        <dbReference type="SAM" id="Coils"/>
    </source>
</evidence>
<keyword evidence="8" id="KW-1185">Reference proteome</keyword>
<dbReference type="PANTHER" id="PTHR44321:SF1">
    <property type="entry name" value="TRANSDUCIN BETA-LIKE PROTEIN 2"/>
    <property type="match status" value="1"/>
</dbReference>
<dbReference type="FunFam" id="2.130.10.10:FF:000659">
    <property type="entry name" value="Transducin beta-like protein 2"/>
    <property type="match status" value="1"/>
</dbReference>
<dbReference type="PROSITE" id="PS00678">
    <property type="entry name" value="WD_REPEATS_1"/>
    <property type="match status" value="1"/>
</dbReference>
<feature type="repeat" description="WD" evidence="3">
    <location>
        <begin position="307"/>
        <end position="339"/>
    </location>
</feature>
<dbReference type="PRINTS" id="PR00320">
    <property type="entry name" value="GPROTEINBRPT"/>
</dbReference>
<dbReference type="InterPro" id="IPR015943">
    <property type="entry name" value="WD40/YVTN_repeat-like_dom_sf"/>
</dbReference>
<reference evidence="7 8" key="1">
    <citation type="journal article" date="2023" name="bioRxiv">
        <title>Conserved and derived expression patterns and positive selection on dental genes reveal complex evolutionary context of ever-growing rodent molars.</title>
        <authorList>
            <person name="Calamari Z.T."/>
            <person name="Song A."/>
            <person name="Cohen E."/>
            <person name="Akter M."/>
            <person name="Roy R.D."/>
            <person name="Hallikas O."/>
            <person name="Christensen M.M."/>
            <person name="Li P."/>
            <person name="Marangoni P."/>
            <person name="Jernvall J."/>
            <person name="Klein O.D."/>
        </authorList>
    </citation>
    <scope>NUCLEOTIDE SEQUENCE [LARGE SCALE GENOMIC DNA]</scope>
    <source>
        <strain evidence="7">V071</strain>
    </source>
</reference>
<dbReference type="InterPro" id="IPR042410">
    <property type="entry name" value="WBSCR13"/>
</dbReference>
<comment type="caution">
    <text evidence="7">The sequence shown here is derived from an EMBL/GenBank/DDBJ whole genome shotgun (WGS) entry which is preliminary data.</text>
</comment>
<evidence type="ECO:0000256" key="3">
    <source>
        <dbReference type="PROSITE-ProRule" id="PRU00221"/>
    </source>
</evidence>
<evidence type="ECO:0008006" key="9">
    <source>
        <dbReference type="Google" id="ProtNLM"/>
    </source>
</evidence>
<keyword evidence="6" id="KW-0732">Signal</keyword>
<evidence type="ECO:0000256" key="1">
    <source>
        <dbReference type="ARBA" id="ARBA00022574"/>
    </source>
</evidence>
<feature type="compositionally biased region" description="Basic residues" evidence="5">
    <location>
        <begin position="53"/>
        <end position="66"/>
    </location>
</feature>
<evidence type="ECO:0000256" key="6">
    <source>
        <dbReference type="SAM" id="SignalP"/>
    </source>
</evidence>
<feature type="coiled-coil region" evidence="4">
    <location>
        <begin position="449"/>
        <end position="476"/>
    </location>
</feature>
<dbReference type="SUPFAM" id="SSF50978">
    <property type="entry name" value="WD40 repeat-like"/>
    <property type="match status" value="1"/>
</dbReference>
<feature type="signal peptide" evidence="6">
    <location>
        <begin position="1"/>
        <end position="30"/>
    </location>
</feature>
<gene>
    <name evidence="7" type="ORF">U0070_012672</name>
</gene>
<dbReference type="InterPro" id="IPR001680">
    <property type="entry name" value="WD40_rpt"/>
</dbReference>
<accession>A0AAW0JSF4</accession>